<keyword evidence="1" id="KW-0732">Signal</keyword>
<sequence length="488" mass="55248">MKQSGSLLDCCLIAAGLLPSLASRRLRDQIVANEDPQSTIAHVPTTWATPESRAPVGFLGITTHFCVNLPFSSQGIYGVVCDMDEQLESSRLPLELDEDIIDFIEDRDTPTLKACSLTCRAWLPIARSRLFHRVTLTAPQEWARFERLLVVPSKGSLGSVAPYVRIVILSALHSQVEWGNSRVKAPAHALEFINGRGVNILKSLTHLEQLEISYTVWSPSSAPSPLVGMWEGLLTLSPSITKLSFSEQIEMERDVVWNSGPSSFVPSATSTIRLRDLCMHIPQPEVVLSWFLAPPFEIGFRSLRLGWTDLPEHQRVLKQIILRAGTSLRHLQFRMSHDMHASEPYTGEVDISRNTQLTGLEFHSLYLSRPAVRNNLIWVSTLLSQCRQAYLEWIRLDLLWMELEDVDLLAWNVIDAQLARLAQNNPKLVVIIHVQNLLYRWPAREALDALLVRLPNFRACNTRLGLQFRLNVVFTLQYEEHWFGSAPP</sequence>
<evidence type="ECO:0000313" key="3">
    <source>
        <dbReference type="Proteomes" id="UP000092993"/>
    </source>
</evidence>
<organism evidence="2 3">
    <name type="scientific">Grifola frondosa</name>
    <name type="common">Maitake</name>
    <name type="synonym">Polyporus frondosus</name>
    <dbReference type="NCBI Taxonomy" id="5627"/>
    <lineage>
        <taxon>Eukaryota</taxon>
        <taxon>Fungi</taxon>
        <taxon>Dikarya</taxon>
        <taxon>Basidiomycota</taxon>
        <taxon>Agaricomycotina</taxon>
        <taxon>Agaricomycetes</taxon>
        <taxon>Polyporales</taxon>
        <taxon>Grifolaceae</taxon>
        <taxon>Grifola</taxon>
    </lineage>
</organism>
<dbReference type="AlphaFoldDB" id="A0A1C7MKZ4"/>
<name>A0A1C7MKZ4_GRIFR</name>
<dbReference type="EMBL" id="LUGG01000002">
    <property type="protein sequence ID" value="OBZ77531.1"/>
    <property type="molecule type" value="Genomic_DNA"/>
</dbReference>
<evidence type="ECO:0000313" key="2">
    <source>
        <dbReference type="EMBL" id="OBZ77531.1"/>
    </source>
</evidence>
<feature type="signal peptide" evidence="1">
    <location>
        <begin position="1"/>
        <end position="22"/>
    </location>
</feature>
<proteinExistence type="predicted"/>
<dbReference type="Proteomes" id="UP000092993">
    <property type="component" value="Unassembled WGS sequence"/>
</dbReference>
<comment type="caution">
    <text evidence="2">The sequence shown here is derived from an EMBL/GenBank/DDBJ whole genome shotgun (WGS) entry which is preliminary data.</text>
</comment>
<reference evidence="2 3" key="1">
    <citation type="submission" date="2016-03" db="EMBL/GenBank/DDBJ databases">
        <title>Whole genome sequencing of Grifola frondosa 9006-11.</title>
        <authorList>
            <person name="Min B."/>
            <person name="Park H."/>
            <person name="Kim J.-G."/>
            <person name="Cho H."/>
            <person name="Oh Y.-L."/>
            <person name="Kong W.-S."/>
            <person name="Choi I.-G."/>
        </authorList>
    </citation>
    <scope>NUCLEOTIDE SEQUENCE [LARGE SCALE GENOMIC DNA]</scope>
    <source>
        <strain evidence="2 3">9006-11</strain>
    </source>
</reference>
<dbReference type="InterPro" id="IPR036047">
    <property type="entry name" value="F-box-like_dom_sf"/>
</dbReference>
<feature type="chain" id="PRO_5008889192" description="F-box domain-containing protein" evidence="1">
    <location>
        <begin position="23"/>
        <end position="488"/>
    </location>
</feature>
<gene>
    <name evidence="2" type="ORF">A0H81_02498</name>
</gene>
<dbReference type="SUPFAM" id="SSF81383">
    <property type="entry name" value="F-box domain"/>
    <property type="match status" value="1"/>
</dbReference>
<evidence type="ECO:0000256" key="1">
    <source>
        <dbReference type="SAM" id="SignalP"/>
    </source>
</evidence>
<evidence type="ECO:0008006" key="4">
    <source>
        <dbReference type="Google" id="ProtNLM"/>
    </source>
</evidence>
<dbReference type="OMA" id="DIAYHIR"/>
<protein>
    <recommendedName>
        <fullName evidence="4">F-box domain-containing protein</fullName>
    </recommendedName>
</protein>
<keyword evidence="3" id="KW-1185">Reference proteome</keyword>
<accession>A0A1C7MKZ4</accession>